<dbReference type="InterPro" id="IPR050765">
    <property type="entry name" value="Riboflavin_Biosynth_HTPR"/>
</dbReference>
<dbReference type="InterPro" id="IPR016192">
    <property type="entry name" value="APOBEC/CMP_deaminase_Zn-bd"/>
</dbReference>
<evidence type="ECO:0000256" key="9">
    <source>
        <dbReference type="ARBA" id="ARBA00022857"/>
    </source>
</evidence>
<organism evidence="14 15">
    <name type="scientific">Gilvimarinus gilvus</name>
    <dbReference type="NCBI Taxonomy" id="3058038"/>
    <lineage>
        <taxon>Bacteria</taxon>
        <taxon>Pseudomonadati</taxon>
        <taxon>Pseudomonadota</taxon>
        <taxon>Gammaproteobacteria</taxon>
        <taxon>Cellvibrionales</taxon>
        <taxon>Cellvibrionaceae</taxon>
        <taxon>Gilvimarinus</taxon>
    </lineage>
</organism>
<comment type="caution">
    <text evidence="14">The sequence shown here is derived from an EMBL/GenBank/DDBJ whole genome shotgun (WGS) entry which is preliminary data.</text>
</comment>
<comment type="catalytic activity">
    <reaction evidence="12">
        <text>2,5-diamino-6-hydroxy-4-(5-phosphoribosylamino)-pyrimidine + H2O + H(+) = 5-amino-6-(5-phospho-D-ribosylamino)uracil + NH4(+)</text>
        <dbReference type="Rhea" id="RHEA:21868"/>
        <dbReference type="ChEBI" id="CHEBI:15377"/>
        <dbReference type="ChEBI" id="CHEBI:15378"/>
        <dbReference type="ChEBI" id="CHEBI:28938"/>
        <dbReference type="ChEBI" id="CHEBI:58453"/>
        <dbReference type="ChEBI" id="CHEBI:58614"/>
        <dbReference type="EC" id="3.5.4.26"/>
    </reaction>
</comment>
<evidence type="ECO:0000256" key="1">
    <source>
        <dbReference type="ARBA" id="ARBA00002151"/>
    </source>
</evidence>
<evidence type="ECO:0000256" key="7">
    <source>
        <dbReference type="ARBA" id="ARBA00022723"/>
    </source>
</evidence>
<evidence type="ECO:0000256" key="5">
    <source>
        <dbReference type="ARBA" id="ARBA00007417"/>
    </source>
</evidence>
<dbReference type="EMBL" id="JAXAFO010000031">
    <property type="protein sequence ID" value="MDX6850788.1"/>
    <property type="molecule type" value="Genomic_DNA"/>
</dbReference>
<dbReference type="NCBIfam" id="TIGR00326">
    <property type="entry name" value="eubact_ribD"/>
    <property type="match status" value="1"/>
</dbReference>
<evidence type="ECO:0000256" key="4">
    <source>
        <dbReference type="ARBA" id="ARBA00005259"/>
    </source>
</evidence>
<protein>
    <recommendedName>
        <fullName evidence="12">Riboflavin biosynthesis protein RibD</fullName>
    </recommendedName>
    <domain>
        <recommendedName>
            <fullName evidence="12">Diaminohydroxyphosphoribosylaminopyrimidine deaminase</fullName>
            <shortName evidence="12">DRAP deaminase</shortName>
            <ecNumber evidence="12">3.5.4.26</ecNumber>
        </recommendedName>
        <alternativeName>
            <fullName evidence="12">Riboflavin-specific deaminase</fullName>
        </alternativeName>
    </domain>
    <domain>
        <recommendedName>
            <fullName evidence="12">5-amino-6-(5-phosphoribosylamino)uracil reductase</fullName>
            <ecNumber evidence="12">1.1.1.193</ecNumber>
        </recommendedName>
        <alternativeName>
            <fullName evidence="12">HTP reductase</fullName>
        </alternativeName>
    </domain>
</protein>
<name>A0ABU4S4G6_9GAMM</name>
<evidence type="ECO:0000256" key="3">
    <source>
        <dbReference type="ARBA" id="ARBA00004910"/>
    </source>
</evidence>
<dbReference type="Proteomes" id="UP001273505">
    <property type="component" value="Unassembled WGS sequence"/>
</dbReference>
<dbReference type="CDD" id="cd01284">
    <property type="entry name" value="Riboflavin_deaminase-reductase"/>
    <property type="match status" value="1"/>
</dbReference>
<dbReference type="EC" id="1.1.1.193" evidence="12"/>
<evidence type="ECO:0000313" key="14">
    <source>
        <dbReference type="EMBL" id="MDX6850788.1"/>
    </source>
</evidence>
<evidence type="ECO:0000256" key="11">
    <source>
        <dbReference type="ARBA" id="ARBA00023268"/>
    </source>
</evidence>
<keyword evidence="9 12" id="KW-0521">NADP</keyword>
<comment type="function">
    <text evidence="1 12">Converts 2,5-diamino-6-(ribosylamino)-4(3h)-pyrimidinone 5'-phosphate into 5-amino-6-(ribosylamino)-2,4(1h,3h)-pyrimidinedione 5'-phosphate.</text>
</comment>
<comment type="catalytic activity">
    <reaction evidence="12">
        <text>5-amino-6-(5-phospho-D-ribitylamino)uracil + NADP(+) = 5-amino-6-(5-phospho-D-ribosylamino)uracil + NADPH + H(+)</text>
        <dbReference type="Rhea" id="RHEA:17845"/>
        <dbReference type="ChEBI" id="CHEBI:15378"/>
        <dbReference type="ChEBI" id="CHEBI:57783"/>
        <dbReference type="ChEBI" id="CHEBI:58349"/>
        <dbReference type="ChEBI" id="CHEBI:58421"/>
        <dbReference type="ChEBI" id="CHEBI:58453"/>
        <dbReference type="EC" id="1.1.1.193"/>
    </reaction>
</comment>
<dbReference type="GO" id="GO:0008703">
    <property type="term" value="F:5-amino-6-(5-phosphoribosylamino)uracil reductase activity"/>
    <property type="evidence" value="ECO:0007669"/>
    <property type="project" value="UniProtKB-EC"/>
</dbReference>
<keyword evidence="10 12" id="KW-0560">Oxidoreductase</keyword>
<dbReference type="InterPro" id="IPR016193">
    <property type="entry name" value="Cytidine_deaminase-like"/>
</dbReference>
<dbReference type="PANTHER" id="PTHR38011">
    <property type="entry name" value="DIHYDROFOLATE REDUCTASE FAMILY PROTEIN (AFU_ORTHOLOGUE AFUA_8G06820)"/>
    <property type="match status" value="1"/>
</dbReference>
<comment type="cofactor">
    <cofactor evidence="12">
        <name>Zn(2+)</name>
        <dbReference type="ChEBI" id="CHEBI:29105"/>
    </cofactor>
    <text evidence="12">Binds 1 zinc ion.</text>
</comment>
<gene>
    <name evidence="14" type="primary">ribD</name>
    <name evidence="14" type="ORF">SCD92_15550</name>
</gene>
<evidence type="ECO:0000313" key="15">
    <source>
        <dbReference type="Proteomes" id="UP001273505"/>
    </source>
</evidence>
<dbReference type="RefSeq" id="WP_302723410.1">
    <property type="nucleotide sequence ID" value="NZ_JAULRU010000617.1"/>
</dbReference>
<dbReference type="SUPFAM" id="SSF53597">
    <property type="entry name" value="Dihydrofolate reductase-like"/>
    <property type="match status" value="1"/>
</dbReference>
<comment type="similarity">
    <text evidence="4 12">In the N-terminal section; belongs to the cytidine and deoxycytidylate deaminase family.</text>
</comment>
<keyword evidence="6 12" id="KW-0686">Riboflavin biosynthesis</keyword>
<dbReference type="InterPro" id="IPR002125">
    <property type="entry name" value="CMP_dCMP_dom"/>
</dbReference>
<dbReference type="NCBIfam" id="TIGR00227">
    <property type="entry name" value="ribD_Cterm"/>
    <property type="match status" value="1"/>
</dbReference>
<dbReference type="EC" id="3.5.4.26" evidence="12"/>
<dbReference type="SUPFAM" id="SSF53927">
    <property type="entry name" value="Cytidine deaminase-like"/>
    <property type="match status" value="1"/>
</dbReference>
<dbReference type="PANTHER" id="PTHR38011:SF7">
    <property type="entry name" value="2,5-DIAMINO-6-RIBOSYLAMINO-4(3H)-PYRIMIDINONE 5'-PHOSPHATE REDUCTASE"/>
    <property type="match status" value="1"/>
</dbReference>
<keyword evidence="7 12" id="KW-0479">Metal-binding</keyword>
<comment type="pathway">
    <text evidence="2 12">Cofactor biosynthesis; riboflavin biosynthesis; 5-amino-6-(D-ribitylamino)uracil from GTP: step 2/4.</text>
</comment>
<dbReference type="PROSITE" id="PS00903">
    <property type="entry name" value="CYT_DCMP_DEAMINASES_1"/>
    <property type="match status" value="1"/>
</dbReference>
<dbReference type="GO" id="GO:0008835">
    <property type="term" value="F:diaminohydroxyphosphoribosylaminopyrimidine deaminase activity"/>
    <property type="evidence" value="ECO:0007669"/>
    <property type="project" value="UniProtKB-EC"/>
</dbReference>
<dbReference type="InterPro" id="IPR002734">
    <property type="entry name" value="RibDG_C"/>
</dbReference>
<comment type="pathway">
    <text evidence="3 12">Cofactor biosynthesis; riboflavin biosynthesis; 5-amino-6-(D-ribitylamino)uracil from GTP: step 3/4.</text>
</comment>
<comment type="similarity">
    <text evidence="5 12">In the C-terminal section; belongs to the HTP reductase family.</text>
</comment>
<dbReference type="InterPro" id="IPR011549">
    <property type="entry name" value="RibD_C"/>
</dbReference>
<evidence type="ECO:0000256" key="2">
    <source>
        <dbReference type="ARBA" id="ARBA00004882"/>
    </source>
</evidence>
<dbReference type="PIRSF" id="PIRSF006769">
    <property type="entry name" value="RibD"/>
    <property type="match status" value="1"/>
</dbReference>
<evidence type="ECO:0000256" key="10">
    <source>
        <dbReference type="ARBA" id="ARBA00023002"/>
    </source>
</evidence>
<keyword evidence="15" id="KW-1185">Reference proteome</keyword>
<evidence type="ECO:0000256" key="8">
    <source>
        <dbReference type="ARBA" id="ARBA00022833"/>
    </source>
</evidence>
<feature type="domain" description="CMP/dCMP-type deaminase" evidence="13">
    <location>
        <begin position="1"/>
        <end position="137"/>
    </location>
</feature>
<dbReference type="Gene3D" id="3.40.140.10">
    <property type="entry name" value="Cytidine Deaminase, domain 2"/>
    <property type="match status" value="1"/>
</dbReference>
<sequence>MNDSVYMAEALSLARRGIYTVTPNPAVGCVLVRDGVVIGRGWHKQAGGHHAEINAMRDACEQAGLDPNDAQARNQACAGADCYVTLEPCSHTGRTGPCAAALIEAGIARLVYAMEDPNPQVAGRGLEMLEDAGIAVAGPVLEDEALALNRGFVRRMSRGRPWMRCKLAMSLDGRTAMESGESHWVTARRAREDVQRLRAASCAIVSGVDTVLLDKASLTVRREDWLEAPEGEEIRQPLRVVLDSTGRLTADAPLVQLPFPILLIHTEEVDASGWPDHVEHLVVPARDGRVSPLAVVQELAKRGINEVLVEAGAKVAGSFLRLGLLDELIIYMAPKLLGNKARGLFDLPIDAMAGQLPLEIKDMRAVGQDWRITAVPDFDS</sequence>
<keyword evidence="11" id="KW-0511">Multifunctional enzyme</keyword>
<evidence type="ECO:0000259" key="13">
    <source>
        <dbReference type="PROSITE" id="PS51747"/>
    </source>
</evidence>
<dbReference type="Pfam" id="PF00383">
    <property type="entry name" value="dCMP_cyt_deam_1"/>
    <property type="match status" value="1"/>
</dbReference>
<accession>A0ABU4S4G6</accession>
<dbReference type="PROSITE" id="PS51747">
    <property type="entry name" value="CYT_DCMP_DEAMINASES_2"/>
    <property type="match status" value="1"/>
</dbReference>
<evidence type="ECO:0000256" key="12">
    <source>
        <dbReference type="PIRNR" id="PIRNR006769"/>
    </source>
</evidence>
<dbReference type="Gene3D" id="3.40.430.10">
    <property type="entry name" value="Dihydrofolate Reductase, subunit A"/>
    <property type="match status" value="1"/>
</dbReference>
<dbReference type="InterPro" id="IPR024072">
    <property type="entry name" value="DHFR-like_dom_sf"/>
</dbReference>
<evidence type="ECO:0000256" key="6">
    <source>
        <dbReference type="ARBA" id="ARBA00022619"/>
    </source>
</evidence>
<keyword evidence="12 14" id="KW-0378">Hydrolase</keyword>
<dbReference type="InterPro" id="IPR004794">
    <property type="entry name" value="Eubact_RibD"/>
</dbReference>
<reference evidence="14 15" key="1">
    <citation type="submission" date="2023-11" db="EMBL/GenBank/DDBJ databases">
        <title>Gilvimarinus fulvus sp. nov., isolated from the surface of Kelp.</title>
        <authorList>
            <person name="Sun Y.Y."/>
            <person name="Gong Y."/>
            <person name="Du Z.J."/>
        </authorList>
    </citation>
    <scope>NUCLEOTIDE SEQUENCE [LARGE SCALE GENOMIC DNA]</scope>
    <source>
        <strain evidence="14 15">SDUM040013</strain>
    </source>
</reference>
<dbReference type="Pfam" id="PF01872">
    <property type="entry name" value="RibD_C"/>
    <property type="match status" value="1"/>
</dbReference>
<proteinExistence type="inferred from homology"/>
<keyword evidence="8 12" id="KW-0862">Zinc</keyword>